<dbReference type="EMBL" id="AP019827">
    <property type="protein sequence ID" value="BBM40302.1"/>
    <property type="molecule type" value="Genomic_DNA"/>
</dbReference>
<keyword evidence="3" id="KW-1185">Reference proteome</keyword>
<keyword evidence="1" id="KW-1133">Transmembrane helix</keyword>
<proteinExistence type="predicted"/>
<dbReference type="KEGG" id="lsz:JCM16776_0522"/>
<feature type="transmembrane region" description="Helical" evidence="1">
    <location>
        <begin position="40"/>
        <end position="58"/>
    </location>
</feature>
<name>A0A510JLU1_9FUSO</name>
<evidence type="ECO:0000313" key="3">
    <source>
        <dbReference type="Proteomes" id="UP000322617"/>
    </source>
</evidence>
<feature type="transmembrane region" description="Helical" evidence="1">
    <location>
        <begin position="118"/>
        <end position="138"/>
    </location>
</feature>
<evidence type="ECO:0000313" key="2">
    <source>
        <dbReference type="EMBL" id="BBM40302.1"/>
    </source>
</evidence>
<reference evidence="2 3" key="1">
    <citation type="submission" date="2019-07" db="EMBL/GenBank/DDBJ databases">
        <title>Complete Genome Sequence of Leptotrichia shahii Strain JCM 16776.</title>
        <authorList>
            <person name="Watanabe S."/>
            <person name="Cui L."/>
        </authorList>
    </citation>
    <scope>NUCLEOTIDE SEQUENCE [LARGE SCALE GENOMIC DNA]</scope>
    <source>
        <strain evidence="2 3">JCM16776</strain>
    </source>
</reference>
<dbReference type="RefSeq" id="WP_018451541.1">
    <property type="nucleotide sequence ID" value="NZ_AP019827.1"/>
</dbReference>
<evidence type="ECO:0000256" key="1">
    <source>
        <dbReference type="SAM" id="Phobius"/>
    </source>
</evidence>
<dbReference type="Proteomes" id="UP000322617">
    <property type="component" value="Chromosome"/>
</dbReference>
<gene>
    <name evidence="2" type="ORF">JCM16776_0522</name>
</gene>
<sequence length="139" mass="16546">MKERSELRKQKDEKSKILMITVIAYFLFFILTKMEIITEYLGIIVLILLYMYANYNLINMFFTSKRTTFKVYAFLLLEVLYLFTVNISMLGAIIYIALFSLLIFSIRKDEGREEIPKITKFVNIFLIFKVVFVLSMLIF</sequence>
<dbReference type="STRING" id="1122172.GCA_000373045_01930"/>
<feature type="transmembrane region" description="Helical" evidence="1">
    <location>
        <begin position="16"/>
        <end position="34"/>
    </location>
</feature>
<dbReference type="OrthoDB" id="80498at2"/>
<keyword evidence="1" id="KW-0812">Transmembrane</keyword>
<feature type="transmembrane region" description="Helical" evidence="1">
    <location>
        <begin position="79"/>
        <end position="106"/>
    </location>
</feature>
<dbReference type="AlphaFoldDB" id="A0A510JLU1"/>
<accession>A0A510JLU1</accession>
<organism evidence="2 3">
    <name type="scientific">Leptotrichia shahii</name>
    <dbReference type="NCBI Taxonomy" id="157691"/>
    <lineage>
        <taxon>Bacteria</taxon>
        <taxon>Fusobacteriati</taxon>
        <taxon>Fusobacteriota</taxon>
        <taxon>Fusobacteriia</taxon>
        <taxon>Fusobacteriales</taxon>
        <taxon>Leptotrichiaceae</taxon>
        <taxon>Leptotrichia</taxon>
    </lineage>
</organism>
<protein>
    <submittedName>
        <fullName evidence="2">Uncharacterized protein</fullName>
    </submittedName>
</protein>
<keyword evidence="1" id="KW-0472">Membrane</keyword>